<evidence type="ECO:0000259" key="6">
    <source>
        <dbReference type="PROSITE" id="PS51007"/>
    </source>
</evidence>
<proteinExistence type="predicted"/>
<feature type="transmembrane region" description="Helical" evidence="5">
    <location>
        <begin position="101"/>
        <end position="121"/>
    </location>
</feature>
<dbReference type="Gene3D" id="6.10.280.130">
    <property type="match status" value="1"/>
</dbReference>
<dbReference type="Proteomes" id="UP000003586">
    <property type="component" value="Chromosome"/>
</dbReference>
<gene>
    <name evidence="7" type="ORF">NIASO_09285</name>
</gene>
<feature type="domain" description="Cytochrome c" evidence="6">
    <location>
        <begin position="248"/>
        <end position="327"/>
    </location>
</feature>
<feature type="transmembrane region" description="Helical" evidence="5">
    <location>
        <begin position="180"/>
        <end position="200"/>
    </location>
</feature>
<keyword evidence="5" id="KW-0812">Transmembrane</keyword>
<evidence type="ECO:0000256" key="4">
    <source>
        <dbReference type="PROSITE-ProRule" id="PRU00433"/>
    </source>
</evidence>
<keyword evidence="3 4" id="KW-0408">Iron</keyword>
<dbReference type="InterPro" id="IPR032858">
    <property type="entry name" value="CcoP_N"/>
</dbReference>
<evidence type="ECO:0000256" key="5">
    <source>
        <dbReference type="SAM" id="Phobius"/>
    </source>
</evidence>
<keyword evidence="5" id="KW-0472">Membrane</keyword>
<dbReference type="InterPro" id="IPR038414">
    <property type="entry name" value="CcoP_N_sf"/>
</dbReference>
<evidence type="ECO:0000256" key="2">
    <source>
        <dbReference type="ARBA" id="ARBA00022723"/>
    </source>
</evidence>
<organism evidence="7 8">
    <name type="scientific">Niabella soli DSM 19437</name>
    <dbReference type="NCBI Taxonomy" id="929713"/>
    <lineage>
        <taxon>Bacteria</taxon>
        <taxon>Pseudomonadati</taxon>
        <taxon>Bacteroidota</taxon>
        <taxon>Chitinophagia</taxon>
        <taxon>Chitinophagales</taxon>
        <taxon>Chitinophagaceae</taxon>
        <taxon>Niabella</taxon>
    </lineage>
</organism>
<dbReference type="InterPro" id="IPR036909">
    <property type="entry name" value="Cyt_c-like_dom_sf"/>
</dbReference>
<keyword evidence="2 4" id="KW-0479">Metal-binding</keyword>
<dbReference type="GO" id="GO:0046872">
    <property type="term" value="F:metal ion binding"/>
    <property type="evidence" value="ECO:0007669"/>
    <property type="project" value="UniProtKB-KW"/>
</dbReference>
<reference evidence="7 8" key="1">
    <citation type="submission" date="2013-12" db="EMBL/GenBank/DDBJ databases">
        <authorList>
            <consortium name="DOE Joint Genome Institute"/>
            <person name="Eisen J."/>
            <person name="Huntemann M."/>
            <person name="Han J."/>
            <person name="Chen A."/>
            <person name="Kyrpides N."/>
            <person name="Mavromatis K."/>
            <person name="Markowitz V."/>
            <person name="Palaniappan K."/>
            <person name="Ivanova N."/>
            <person name="Schaumberg A."/>
            <person name="Pati A."/>
            <person name="Liolios K."/>
            <person name="Nordberg H.P."/>
            <person name="Cantor M.N."/>
            <person name="Hua S.X."/>
            <person name="Woyke T."/>
        </authorList>
    </citation>
    <scope>NUCLEOTIDE SEQUENCE [LARGE SCALE GENOMIC DNA]</scope>
    <source>
        <strain evidence="8">DSM 19437</strain>
    </source>
</reference>
<dbReference type="SUPFAM" id="SSF46626">
    <property type="entry name" value="Cytochrome c"/>
    <property type="match status" value="1"/>
</dbReference>
<keyword evidence="5" id="KW-1133">Transmembrane helix</keyword>
<name>W0F1G1_9BACT</name>
<dbReference type="PANTHER" id="PTHR33751:SF1">
    <property type="entry name" value="CBB3-TYPE CYTOCHROME C OXIDASE SUBUNIT FIXP"/>
    <property type="match status" value="1"/>
</dbReference>
<dbReference type="PROSITE" id="PS51007">
    <property type="entry name" value="CYTC"/>
    <property type="match status" value="1"/>
</dbReference>
<accession>W0F1G1</accession>
<dbReference type="EMBL" id="CP007035">
    <property type="protein sequence ID" value="AHF15294.1"/>
    <property type="molecule type" value="Genomic_DNA"/>
</dbReference>
<dbReference type="AlphaFoldDB" id="W0F1G1"/>
<dbReference type="eggNOG" id="COG2010">
    <property type="taxonomic scope" value="Bacteria"/>
</dbReference>
<dbReference type="STRING" id="929713.NIASO_09285"/>
<dbReference type="Pfam" id="PF14715">
    <property type="entry name" value="FixP_N"/>
    <property type="match status" value="1"/>
</dbReference>
<protein>
    <submittedName>
        <fullName evidence="7">Cytochrome C</fullName>
    </submittedName>
</protein>
<evidence type="ECO:0000313" key="8">
    <source>
        <dbReference type="Proteomes" id="UP000003586"/>
    </source>
</evidence>
<dbReference type="Pfam" id="PF13442">
    <property type="entry name" value="Cytochrome_CBB3"/>
    <property type="match status" value="1"/>
</dbReference>
<feature type="transmembrane region" description="Helical" evidence="5">
    <location>
        <begin position="25"/>
        <end position="44"/>
    </location>
</feature>
<keyword evidence="8" id="KW-1185">Reference proteome</keyword>
<evidence type="ECO:0000256" key="3">
    <source>
        <dbReference type="ARBA" id="ARBA00023004"/>
    </source>
</evidence>
<keyword evidence="1 4" id="KW-0349">Heme</keyword>
<dbReference type="KEGG" id="nso:NIASO_09285"/>
<sequence>MTTIPLLAQGQPPGAASFTLDVNTLLIIIAVLLLLVIGILGYILIASTDVYRKRKGLKKPGERILKSLLLIMASAGALQVFGQEAAPPAANPFSDASLLRYFLIGVVTLEFIVMFVLIYWIRFFTGIEELQQEKAEAKKKLFKGASSWWGRVNKFKPIEEEHTLDVGHSYDGIRELDNPVPAWFSIAFIASILFGLAYLWRYEVVHSGLNQYEEYEAAVTKGNLQVAAYMKTKGDAVNENTVTMLDAAGIEAGKKFFMNNCTACHGNAGQGGVGPNLTDDYWLHGGSIGNVFHTVKFGVVEKGMMSWKDIFSAEQIAQIASYIKSIHGTNPAGAKAPQGELYKDAPVAAAGNKDSTAQKVK</sequence>
<dbReference type="InterPro" id="IPR009056">
    <property type="entry name" value="Cyt_c-like_dom"/>
</dbReference>
<dbReference type="HOGENOM" id="CLU_061347_0_0_10"/>
<dbReference type="GO" id="GO:0009055">
    <property type="term" value="F:electron transfer activity"/>
    <property type="evidence" value="ECO:0007669"/>
    <property type="project" value="InterPro"/>
</dbReference>
<dbReference type="InterPro" id="IPR050597">
    <property type="entry name" value="Cytochrome_c_Oxidase_Subunit"/>
</dbReference>
<dbReference type="Gene3D" id="1.10.760.10">
    <property type="entry name" value="Cytochrome c-like domain"/>
    <property type="match status" value="1"/>
</dbReference>
<evidence type="ECO:0000256" key="1">
    <source>
        <dbReference type="ARBA" id="ARBA00022617"/>
    </source>
</evidence>
<evidence type="ECO:0000313" key="7">
    <source>
        <dbReference type="EMBL" id="AHF15294.1"/>
    </source>
</evidence>
<feature type="transmembrane region" description="Helical" evidence="5">
    <location>
        <begin position="64"/>
        <end position="81"/>
    </location>
</feature>
<dbReference type="GO" id="GO:0020037">
    <property type="term" value="F:heme binding"/>
    <property type="evidence" value="ECO:0007669"/>
    <property type="project" value="InterPro"/>
</dbReference>
<dbReference type="PANTHER" id="PTHR33751">
    <property type="entry name" value="CBB3-TYPE CYTOCHROME C OXIDASE SUBUNIT FIXP"/>
    <property type="match status" value="1"/>
</dbReference>